<evidence type="ECO:0000313" key="12">
    <source>
        <dbReference type="Proteomes" id="UP000245506"/>
    </source>
</evidence>
<dbReference type="SUPFAM" id="SSF46626">
    <property type="entry name" value="Cytochrome c"/>
    <property type="match status" value="2"/>
</dbReference>
<dbReference type="GO" id="GO:0009055">
    <property type="term" value="F:electron transfer activity"/>
    <property type="evidence" value="ECO:0007669"/>
    <property type="project" value="InterPro"/>
</dbReference>
<accession>A0A317CC46</accession>
<dbReference type="GO" id="GO:0020037">
    <property type="term" value="F:heme binding"/>
    <property type="evidence" value="ECO:0007669"/>
    <property type="project" value="InterPro"/>
</dbReference>
<dbReference type="InterPro" id="IPR051395">
    <property type="entry name" value="Cytochrome_c_Peroxidase/MauG"/>
</dbReference>
<keyword evidence="3 7" id="KW-0479">Metal-binding</keyword>
<comment type="subcellular location">
    <subcellularLocation>
        <location evidence="1">Cell envelope</location>
    </subcellularLocation>
</comment>
<dbReference type="Pfam" id="PF03150">
    <property type="entry name" value="CCP_MauG"/>
    <property type="match status" value="1"/>
</dbReference>
<name>A0A317CC46_9GAMM</name>
<evidence type="ECO:0000256" key="4">
    <source>
        <dbReference type="ARBA" id="ARBA00022729"/>
    </source>
</evidence>
<feature type="region of interest" description="Disordered" evidence="8">
    <location>
        <begin position="442"/>
        <end position="466"/>
    </location>
</feature>
<dbReference type="GO" id="GO:0004130">
    <property type="term" value="F:cytochrome-c peroxidase activity"/>
    <property type="evidence" value="ECO:0007669"/>
    <property type="project" value="TreeGrafter"/>
</dbReference>
<evidence type="ECO:0000256" key="6">
    <source>
        <dbReference type="ARBA" id="ARBA00023004"/>
    </source>
</evidence>
<dbReference type="GO" id="GO:0046872">
    <property type="term" value="F:metal ion binding"/>
    <property type="evidence" value="ECO:0007669"/>
    <property type="project" value="UniProtKB-KW"/>
</dbReference>
<dbReference type="AlphaFoldDB" id="A0A317CC46"/>
<evidence type="ECO:0000256" key="2">
    <source>
        <dbReference type="ARBA" id="ARBA00022617"/>
    </source>
</evidence>
<evidence type="ECO:0000256" key="7">
    <source>
        <dbReference type="PROSITE-ProRule" id="PRU00433"/>
    </source>
</evidence>
<dbReference type="InterPro" id="IPR004852">
    <property type="entry name" value="Di-haem_cyt_c_peroxidsae"/>
</dbReference>
<dbReference type="PANTHER" id="PTHR30600:SF10">
    <property type="entry name" value="BLL6722 PROTEIN"/>
    <property type="match status" value="1"/>
</dbReference>
<dbReference type="Proteomes" id="UP000245506">
    <property type="component" value="Unassembled WGS sequence"/>
</dbReference>
<dbReference type="EMBL" id="QGKL01000042">
    <property type="protein sequence ID" value="PWQ93642.1"/>
    <property type="molecule type" value="Genomic_DNA"/>
</dbReference>
<evidence type="ECO:0000256" key="8">
    <source>
        <dbReference type="SAM" id="MobiDB-lite"/>
    </source>
</evidence>
<evidence type="ECO:0000256" key="1">
    <source>
        <dbReference type="ARBA" id="ARBA00004196"/>
    </source>
</evidence>
<reference evidence="11 12" key="1">
    <citation type="submission" date="2018-05" db="EMBL/GenBank/DDBJ databases">
        <title>Leucothrix arctica sp. nov., isolated from Arctic seawater.</title>
        <authorList>
            <person name="Choi A."/>
            <person name="Baek K."/>
        </authorList>
    </citation>
    <scope>NUCLEOTIDE SEQUENCE [LARGE SCALE GENOMIC DNA]</scope>
    <source>
        <strain evidence="11 12">IMCC9719</strain>
    </source>
</reference>
<dbReference type="InterPro" id="IPR036909">
    <property type="entry name" value="Cyt_c-like_dom_sf"/>
</dbReference>
<keyword evidence="5" id="KW-0560">Oxidoreductase</keyword>
<evidence type="ECO:0000256" key="9">
    <source>
        <dbReference type="SAM" id="SignalP"/>
    </source>
</evidence>
<organism evidence="11 12">
    <name type="scientific">Leucothrix arctica</name>
    <dbReference type="NCBI Taxonomy" id="1481894"/>
    <lineage>
        <taxon>Bacteria</taxon>
        <taxon>Pseudomonadati</taxon>
        <taxon>Pseudomonadota</taxon>
        <taxon>Gammaproteobacteria</taxon>
        <taxon>Thiotrichales</taxon>
        <taxon>Thiotrichaceae</taxon>
        <taxon>Leucothrix</taxon>
    </lineage>
</organism>
<proteinExistence type="predicted"/>
<dbReference type="Gene3D" id="1.10.760.10">
    <property type="entry name" value="Cytochrome c-like domain"/>
    <property type="match status" value="2"/>
</dbReference>
<evidence type="ECO:0000259" key="10">
    <source>
        <dbReference type="PROSITE" id="PS51007"/>
    </source>
</evidence>
<keyword evidence="2 7" id="KW-0349">Heme</keyword>
<keyword evidence="12" id="KW-1185">Reference proteome</keyword>
<comment type="caution">
    <text evidence="11">The sequence shown here is derived from an EMBL/GenBank/DDBJ whole genome shotgun (WGS) entry which is preliminary data.</text>
</comment>
<protein>
    <submittedName>
        <fullName evidence="11">Cytochrome-c peroxidase</fullName>
    </submittedName>
</protein>
<dbReference type="PROSITE" id="PS51007">
    <property type="entry name" value="CYTC"/>
    <property type="match status" value="1"/>
</dbReference>
<keyword evidence="11" id="KW-0575">Peroxidase</keyword>
<evidence type="ECO:0000256" key="3">
    <source>
        <dbReference type="ARBA" id="ARBA00022723"/>
    </source>
</evidence>
<evidence type="ECO:0000256" key="5">
    <source>
        <dbReference type="ARBA" id="ARBA00023002"/>
    </source>
</evidence>
<gene>
    <name evidence="11" type="ORF">DKT75_18685</name>
</gene>
<keyword evidence="4 9" id="KW-0732">Signal</keyword>
<dbReference type="GO" id="GO:0030313">
    <property type="term" value="C:cell envelope"/>
    <property type="evidence" value="ECO:0007669"/>
    <property type="project" value="UniProtKB-SubCell"/>
</dbReference>
<dbReference type="OrthoDB" id="100785at2"/>
<evidence type="ECO:0000313" key="11">
    <source>
        <dbReference type="EMBL" id="PWQ93642.1"/>
    </source>
</evidence>
<dbReference type="InterPro" id="IPR009056">
    <property type="entry name" value="Cyt_c-like_dom"/>
</dbReference>
<dbReference type="PANTHER" id="PTHR30600">
    <property type="entry name" value="CYTOCHROME C PEROXIDASE-RELATED"/>
    <property type="match status" value="1"/>
</dbReference>
<dbReference type="RefSeq" id="WP_109825646.1">
    <property type="nucleotide sequence ID" value="NZ_QGKL01000042.1"/>
</dbReference>
<feature type="domain" description="Cytochrome c" evidence="10">
    <location>
        <begin position="269"/>
        <end position="429"/>
    </location>
</feature>
<feature type="signal peptide" evidence="9">
    <location>
        <begin position="1"/>
        <end position="24"/>
    </location>
</feature>
<feature type="chain" id="PRO_5016428973" evidence="9">
    <location>
        <begin position="25"/>
        <end position="466"/>
    </location>
</feature>
<keyword evidence="6 7" id="KW-0408">Iron</keyword>
<sequence>MRRPHLFTAIASALLLMAGNTAYAQNNTTQPIDAELSALISELNLTGNPAKGIQIPSIQSPKAQLGMKLFYSKTLGGDQTTACVSCHHPVLGGGDALSLPIGVGSVNPEVLGPNRVMKKDEMVSVPRNSPTTFNVALWKQHMFHDGRVKRLDKYSISTPDVKHDQGDPLAGDNLVQAQARFPITSMEEMRGEYMKGSYNQTLRRGLTERLQDNWEKSFRVAFKDHDSPIRDVVNEQNVSVAISEYERSQLFIKNSWSEYVEGNTQAISEQAKRGAALFFKTQANGGADCASCHSGDFFSDEQFYNTAMPQIGEGKIAETKEDLGCYSITGAEDDKYQFRTPSLLNVEVTGPWGHSGAYQTLEGVTAHMLNPKKAVRSYDMGQLKQKGIDLEHTRKHTADALMANVDIKPMPNQAKQDVKDLVSFMKTLTDPCVKSRECLSPWIPDQNSNDPDNNMLHGLRKAGQRL</sequence>